<reference evidence="3 4" key="1">
    <citation type="journal article" date="2018" name="PLoS Genet.">
        <title>Population sequencing reveals clonal diversity and ancestral inbreeding in the grapevine cultivar Chardonnay.</title>
        <authorList>
            <person name="Roach M.J."/>
            <person name="Johnson D.L."/>
            <person name="Bohlmann J."/>
            <person name="van Vuuren H.J."/>
            <person name="Jones S.J."/>
            <person name="Pretorius I.S."/>
            <person name="Schmidt S.A."/>
            <person name="Borneman A.R."/>
        </authorList>
    </citation>
    <scope>NUCLEOTIDE SEQUENCE [LARGE SCALE GENOMIC DNA]</scope>
    <source>
        <strain evidence="4">cv. Chardonnay</strain>
        <tissue evidence="3">Leaf</tissue>
    </source>
</reference>
<feature type="domain" description="Reverse transcriptase Ty1/copia-type" evidence="2">
    <location>
        <begin position="29"/>
        <end position="100"/>
    </location>
</feature>
<evidence type="ECO:0000313" key="3">
    <source>
        <dbReference type="EMBL" id="RVX21031.1"/>
    </source>
</evidence>
<sequence>MSEEFDALLRNGTWDLVPCIVDQNLVGWFHPCLGIDYHETFSPMVKPTTIHLILALEISFGRSLRQLNVNNSFLHGYLTENVFMVQPPDFSDQQHPSHVFYASSDLNSLDGSEMSSTMLIGLAILMIDLPQVLMLFFLVLLSSLGPPRNKSPWLDP</sequence>
<dbReference type="InterPro" id="IPR013103">
    <property type="entry name" value="RVT_2"/>
</dbReference>
<gene>
    <name evidence="3" type="primary">RE1_2786</name>
    <name evidence="3" type="ORF">CK203_001741</name>
</gene>
<organism evidence="3 4">
    <name type="scientific">Vitis vinifera</name>
    <name type="common">Grape</name>
    <dbReference type="NCBI Taxonomy" id="29760"/>
    <lineage>
        <taxon>Eukaryota</taxon>
        <taxon>Viridiplantae</taxon>
        <taxon>Streptophyta</taxon>
        <taxon>Embryophyta</taxon>
        <taxon>Tracheophyta</taxon>
        <taxon>Spermatophyta</taxon>
        <taxon>Magnoliopsida</taxon>
        <taxon>eudicotyledons</taxon>
        <taxon>Gunneridae</taxon>
        <taxon>Pentapetalae</taxon>
        <taxon>rosids</taxon>
        <taxon>Vitales</taxon>
        <taxon>Vitaceae</taxon>
        <taxon>Viteae</taxon>
        <taxon>Vitis</taxon>
    </lineage>
</organism>
<comment type="caution">
    <text evidence="3">The sequence shown here is derived from an EMBL/GenBank/DDBJ whole genome shotgun (WGS) entry which is preliminary data.</text>
</comment>
<evidence type="ECO:0000256" key="1">
    <source>
        <dbReference type="SAM" id="Phobius"/>
    </source>
</evidence>
<keyword evidence="1" id="KW-1133">Transmembrane helix</keyword>
<keyword evidence="1" id="KW-0812">Transmembrane</keyword>
<proteinExistence type="predicted"/>
<protein>
    <submittedName>
        <fullName evidence="3">Retrovirus-related Pol polyprotein from transposon RE1</fullName>
    </submittedName>
</protein>
<dbReference type="EMBL" id="QGNW01000005">
    <property type="protein sequence ID" value="RVX21031.1"/>
    <property type="molecule type" value="Genomic_DNA"/>
</dbReference>
<keyword evidence="1" id="KW-0472">Membrane</keyword>
<dbReference type="Pfam" id="PF07727">
    <property type="entry name" value="RVT_2"/>
    <property type="match status" value="1"/>
</dbReference>
<accession>A0A438KIK4</accession>
<name>A0A438KIK4_VITVI</name>
<dbReference type="Proteomes" id="UP000288805">
    <property type="component" value="Unassembled WGS sequence"/>
</dbReference>
<dbReference type="AlphaFoldDB" id="A0A438KIK4"/>
<evidence type="ECO:0000313" key="4">
    <source>
        <dbReference type="Proteomes" id="UP000288805"/>
    </source>
</evidence>
<evidence type="ECO:0000259" key="2">
    <source>
        <dbReference type="Pfam" id="PF07727"/>
    </source>
</evidence>
<feature type="transmembrane region" description="Helical" evidence="1">
    <location>
        <begin position="118"/>
        <end position="141"/>
    </location>
</feature>